<gene>
    <name evidence="8" type="primary">fmt</name>
    <name evidence="11" type="ORF">H8716_01255</name>
</gene>
<evidence type="ECO:0000313" key="11">
    <source>
        <dbReference type="EMBL" id="MBC8571718.1"/>
    </source>
</evidence>
<accession>A0ABR7N5N7</accession>
<comment type="caution">
    <text evidence="11">The sequence shown here is derived from an EMBL/GenBank/DDBJ whole genome shotgun (WGS) entry which is preliminary data.</text>
</comment>
<evidence type="ECO:0000256" key="6">
    <source>
        <dbReference type="ARBA" id="ARBA00022917"/>
    </source>
</evidence>
<comment type="catalytic activity">
    <reaction evidence="7 8">
        <text>L-methionyl-tRNA(fMet) + (6R)-10-formyltetrahydrofolate = N-formyl-L-methionyl-tRNA(fMet) + (6S)-5,6,7,8-tetrahydrofolate + H(+)</text>
        <dbReference type="Rhea" id="RHEA:24380"/>
        <dbReference type="Rhea" id="RHEA-COMP:9952"/>
        <dbReference type="Rhea" id="RHEA-COMP:9953"/>
        <dbReference type="ChEBI" id="CHEBI:15378"/>
        <dbReference type="ChEBI" id="CHEBI:57453"/>
        <dbReference type="ChEBI" id="CHEBI:78530"/>
        <dbReference type="ChEBI" id="CHEBI:78844"/>
        <dbReference type="ChEBI" id="CHEBI:195366"/>
        <dbReference type="EC" id="2.1.2.9"/>
    </reaction>
</comment>
<evidence type="ECO:0000256" key="4">
    <source>
        <dbReference type="ARBA" id="ARBA00016014"/>
    </source>
</evidence>
<comment type="function">
    <text evidence="1 8">Attaches a formyl group to the free amino group of methionyl-tRNA(fMet). The formyl group appears to play a dual role in the initiator identity of N-formylmethionyl-tRNA by promoting its recognition by IF2 and preventing the misappropriation of this tRNA by the elongation apparatus.</text>
</comment>
<dbReference type="InterPro" id="IPR001555">
    <property type="entry name" value="GART_AS"/>
</dbReference>
<evidence type="ECO:0000259" key="9">
    <source>
        <dbReference type="Pfam" id="PF00551"/>
    </source>
</evidence>
<dbReference type="InterPro" id="IPR041711">
    <property type="entry name" value="Met-tRNA-FMT_N"/>
</dbReference>
<sequence>MRVVFMGTPDFAVGTLEALLQSRHQVVAVVTQPDKPKGRGKAMQFTAVKEVAVRAEIPVLQPKKVREPEVVEEIRQFHPDVIVVVAFGQLIPKTILDMPQYGCVNVHASLLPKYRGAAPIQWAVIDGEEKSGVTTMQMDEGLDTGDMLLTEEVVLDPQETGGSLFDKLSEVGAGLLLKTLDELEAGNIHPQKQPSESTTAYAAMFTKKMGEIDWTQSAVQIERLVRGLNPWPSAYTHLGQKTLKIWRAAVHPLSEQKKEPGTVILMDKKHFGVQTGDGMLEILELQLEGKKRMDADAFLRGYQLEDGIKIGEQ</sequence>
<dbReference type="NCBIfam" id="TIGR00460">
    <property type="entry name" value="fmt"/>
    <property type="match status" value="1"/>
</dbReference>
<dbReference type="GO" id="GO:0004479">
    <property type="term" value="F:methionyl-tRNA formyltransferase activity"/>
    <property type="evidence" value="ECO:0007669"/>
    <property type="project" value="UniProtKB-EC"/>
</dbReference>
<keyword evidence="5 8" id="KW-0808">Transferase</keyword>
<dbReference type="InterPro" id="IPR037022">
    <property type="entry name" value="Formyl_trans_C_sf"/>
</dbReference>
<evidence type="ECO:0000259" key="10">
    <source>
        <dbReference type="Pfam" id="PF02911"/>
    </source>
</evidence>
<evidence type="ECO:0000256" key="8">
    <source>
        <dbReference type="HAMAP-Rule" id="MF_00182"/>
    </source>
</evidence>
<feature type="domain" description="Formyl transferase C-terminal" evidence="10">
    <location>
        <begin position="206"/>
        <end position="302"/>
    </location>
</feature>
<dbReference type="CDD" id="cd08646">
    <property type="entry name" value="FMT_core_Met-tRNA-FMT_N"/>
    <property type="match status" value="1"/>
</dbReference>
<evidence type="ECO:0000256" key="7">
    <source>
        <dbReference type="ARBA" id="ARBA00048558"/>
    </source>
</evidence>
<organism evidence="11 12">
    <name type="scientific">Jingyaoa shaoxingensis</name>
    <dbReference type="NCBI Taxonomy" id="2763671"/>
    <lineage>
        <taxon>Bacteria</taxon>
        <taxon>Bacillati</taxon>
        <taxon>Bacillota</taxon>
        <taxon>Clostridia</taxon>
        <taxon>Lachnospirales</taxon>
        <taxon>Lachnospiraceae</taxon>
        <taxon>Jingyaoa</taxon>
    </lineage>
</organism>
<evidence type="ECO:0000313" key="12">
    <source>
        <dbReference type="Proteomes" id="UP000657421"/>
    </source>
</evidence>
<dbReference type="PANTHER" id="PTHR11138:SF5">
    <property type="entry name" value="METHIONYL-TRNA FORMYLTRANSFERASE, MITOCHONDRIAL"/>
    <property type="match status" value="1"/>
</dbReference>
<dbReference type="Pfam" id="PF00551">
    <property type="entry name" value="Formyl_trans_N"/>
    <property type="match status" value="1"/>
</dbReference>
<evidence type="ECO:0000256" key="2">
    <source>
        <dbReference type="ARBA" id="ARBA00010699"/>
    </source>
</evidence>
<evidence type="ECO:0000256" key="3">
    <source>
        <dbReference type="ARBA" id="ARBA00012261"/>
    </source>
</evidence>
<dbReference type="HAMAP" id="MF_00182">
    <property type="entry name" value="Formyl_trans"/>
    <property type="match status" value="1"/>
</dbReference>
<dbReference type="CDD" id="cd08704">
    <property type="entry name" value="Met_tRNA_FMT_C"/>
    <property type="match status" value="1"/>
</dbReference>
<dbReference type="InterPro" id="IPR002376">
    <property type="entry name" value="Formyl_transf_N"/>
</dbReference>
<dbReference type="EC" id="2.1.2.9" evidence="3 8"/>
<reference evidence="11 12" key="1">
    <citation type="submission" date="2020-08" db="EMBL/GenBank/DDBJ databases">
        <title>Genome public.</title>
        <authorList>
            <person name="Liu C."/>
            <person name="Sun Q."/>
        </authorList>
    </citation>
    <scope>NUCLEOTIDE SEQUENCE [LARGE SCALE GENOMIC DNA]</scope>
    <source>
        <strain evidence="11 12">NSJ-46</strain>
    </source>
</reference>
<feature type="domain" description="Formyl transferase N-terminal" evidence="9">
    <location>
        <begin position="1"/>
        <end position="178"/>
    </location>
</feature>
<dbReference type="EMBL" id="JACRSZ010000001">
    <property type="protein sequence ID" value="MBC8571718.1"/>
    <property type="molecule type" value="Genomic_DNA"/>
</dbReference>
<keyword evidence="12" id="KW-1185">Reference proteome</keyword>
<evidence type="ECO:0000256" key="1">
    <source>
        <dbReference type="ARBA" id="ARBA00002606"/>
    </source>
</evidence>
<dbReference type="InterPro" id="IPR036477">
    <property type="entry name" value="Formyl_transf_N_sf"/>
</dbReference>
<dbReference type="Pfam" id="PF02911">
    <property type="entry name" value="Formyl_trans_C"/>
    <property type="match status" value="1"/>
</dbReference>
<keyword evidence="6 8" id="KW-0648">Protein biosynthesis</keyword>
<proteinExistence type="inferred from homology"/>
<dbReference type="Gene3D" id="3.40.50.170">
    <property type="entry name" value="Formyl transferase, N-terminal domain"/>
    <property type="match status" value="1"/>
</dbReference>
<dbReference type="InterPro" id="IPR005794">
    <property type="entry name" value="Fmt"/>
</dbReference>
<dbReference type="Proteomes" id="UP000657421">
    <property type="component" value="Unassembled WGS sequence"/>
</dbReference>
<dbReference type="PANTHER" id="PTHR11138">
    <property type="entry name" value="METHIONYL-TRNA FORMYLTRANSFERASE"/>
    <property type="match status" value="1"/>
</dbReference>
<protein>
    <recommendedName>
        <fullName evidence="4 8">Methionyl-tRNA formyltransferase</fullName>
        <ecNumber evidence="3 8">2.1.2.9</ecNumber>
    </recommendedName>
</protein>
<dbReference type="InterPro" id="IPR011034">
    <property type="entry name" value="Formyl_transferase-like_C_sf"/>
</dbReference>
<evidence type="ECO:0000256" key="5">
    <source>
        <dbReference type="ARBA" id="ARBA00022679"/>
    </source>
</evidence>
<dbReference type="InterPro" id="IPR044135">
    <property type="entry name" value="Met-tRNA-FMT_C"/>
</dbReference>
<dbReference type="SUPFAM" id="SSF50486">
    <property type="entry name" value="FMT C-terminal domain-like"/>
    <property type="match status" value="1"/>
</dbReference>
<comment type="similarity">
    <text evidence="2 8">Belongs to the Fmt family.</text>
</comment>
<feature type="binding site" evidence="8">
    <location>
        <begin position="109"/>
        <end position="112"/>
    </location>
    <ligand>
        <name>(6S)-5,6,7,8-tetrahydrofolate</name>
        <dbReference type="ChEBI" id="CHEBI:57453"/>
    </ligand>
</feature>
<dbReference type="InterPro" id="IPR005793">
    <property type="entry name" value="Formyl_trans_C"/>
</dbReference>
<dbReference type="Gene3D" id="3.10.25.10">
    <property type="entry name" value="Formyl transferase, C-terminal domain"/>
    <property type="match status" value="1"/>
</dbReference>
<dbReference type="RefSeq" id="WP_249306667.1">
    <property type="nucleotide sequence ID" value="NZ_JACRSZ010000001.1"/>
</dbReference>
<dbReference type="SUPFAM" id="SSF53328">
    <property type="entry name" value="Formyltransferase"/>
    <property type="match status" value="1"/>
</dbReference>
<name>A0ABR7N5N7_9FIRM</name>
<dbReference type="PROSITE" id="PS00373">
    <property type="entry name" value="GART"/>
    <property type="match status" value="1"/>
</dbReference>